<feature type="transmembrane region" description="Helical" evidence="1">
    <location>
        <begin position="30"/>
        <end position="47"/>
    </location>
</feature>
<feature type="non-terminal residue" evidence="2">
    <location>
        <position position="123"/>
    </location>
</feature>
<feature type="transmembrane region" description="Helical" evidence="1">
    <location>
        <begin position="7"/>
        <end position="24"/>
    </location>
</feature>
<dbReference type="EMBL" id="UOFQ01000006">
    <property type="protein sequence ID" value="VAW84779.1"/>
    <property type="molecule type" value="Genomic_DNA"/>
</dbReference>
<organism evidence="2">
    <name type="scientific">hydrothermal vent metagenome</name>
    <dbReference type="NCBI Taxonomy" id="652676"/>
    <lineage>
        <taxon>unclassified sequences</taxon>
        <taxon>metagenomes</taxon>
        <taxon>ecological metagenomes</taxon>
    </lineage>
</organism>
<sequence length="123" mass="13290">MSAYLKNYFVPLTVSIIVIALVINGEHSSAETPALVIMLLLWIYASLRSQSFASSNTAAEEELKTQSKISSHENLIDFIALINEALNNEVNSSCKELKQARGVIGDAVSNLGSSFSGLNSEIQ</sequence>
<protein>
    <submittedName>
        <fullName evidence="2">Uncharacterized protein</fullName>
    </submittedName>
</protein>
<evidence type="ECO:0000256" key="1">
    <source>
        <dbReference type="SAM" id="Phobius"/>
    </source>
</evidence>
<name>A0A3B0ZEU9_9ZZZZ</name>
<accession>A0A3B0ZEU9</accession>
<gene>
    <name evidence="2" type="ORF">MNBD_GAMMA17-1571</name>
</gene>
<proteinExistence type="predicted"/>
<keyword evidence="1" id="KW-1133">Transmembrane helix</keyword>
<keyword evidence="1" id="KW-0472">Membrane</keyword>
<evidence type="ECO:0000313" key="2">
    <source>
        <dbReference type="EMBL" id="VAW84779.1"/>
    </source>
</evidence>
<dbReference type="AlphaFoldDB" id="A0A3B0ZEU9"/>
<reference evidence="2" key="1">
    <citation type="submission" date="2018-06" db="EMBL/GenBank/DDBJ databases">
        <authorList>
            <person name="Zhirakovskaya E."/>
        </authorList>
    </citation>
    <scope>NUCLEOTIDE SEQUENCE</scope>
</reference>
<keyword evidence="1" id="KW-0812">Transmembrane</keyword>